<dbReference type="EMBL" id="BPQB01000015">
    <property type="protein sequence ID" value="GJE90242.1"/>
    <property type="molecule type" value="Genomic_DNA"/>
</dbReference>
<dbReference type="Proteomes" id="UP000703269">
    <property type="component" value="Unassembled WGS sequence"/>
</dbReference>
<reference evidence="2 3" key="1">
    <citation type="submission" date="2021-08" db="EMBL/GenBank/DDBJ databases">
        <title>Draft Genome Sequence of Phanerochaete sordida strain YK-624.</title>
        <authorList>
            <person name="Mori T."/>
            <person name="Dohra H."/>
            <person name="Suzuki T."/>
            <person name="Kawagishi H."/>
            <person name="Hirai H."/>
        </authorList>
    </citation>
    <scope>NUCLEOTIDE SEQUENCE [LARGE SCALE GENOMIC DNA]</scope>
    <source>
        <strain evidence="2 3">YK-624</strain>
    </source>
</reference>
<evidence type="ECO:0000256" key="1">
    <source>
        <dbReference type="SAM" id="MobiDB-lite"/>
    </source>
</evidence>
<accession>A0A9P3G8Y1</accession>
<evidence type="ECO:0000313" key="3">
    <source>
        <dbReference type="Proteomes" id="UP000703269"/>
    </source>
</evidence>
<dbReference type="AlphaFoldDB" id="A0A9P3G8Y1"/>
<comment type="caution">
    <text evidence="2">The sequence shown here is derived from an EMBL/GenBank/DDBJ whole genome shotgun (WGS) entry which is preliminary data.</text>
</comment>
<feature type="region of interest" description="Disordered" evidence="1">
    <location>
        <begin position="1"/>
        <end position="58"/>
    </location>
</feature>
<gene>
    <name evidence="2" type="ORF">PsYK624_063710</name>
</gene>
<protein>
    <submittedName>
        <fullName evidence="2">Uncharacterized protein</fullName>
    </submittedName>
</protein>
<feature type="compositionally biased region" description="Polar residues" evidence="1">
    <location>
        <begin position="30"/>
        <end position="45"/>
    </location>
</feature>
<evidence type="ECO:0000313" key="2">
    <source>
        <dbReference type="EMBL" id="GJE90242.1"/>
    </source>
</evidence>
<organism evidence="2 3">
    <name type="scientific">Phanerochaete sordida</name>
    <dbReference type="NCBI Taxonomy" id="48140"/>
    <lineage>
        <taxon>Eukaryota</taxon>
        <taxon>Fungi</taxon>
        <taxon>Dikarya</taxon>
        <taxon>Basidiomycota</taxon>
        <taxon>Agaricomycotina</taxon>
        <taxon>Agaricomycetes</taxon>
        <taxon>Polyporales</taxon>
        <taxon>Phanerochaetaceae</taxon>
        <taxon>Phanerochaete</taxon>
    </lineage>
</organism>
<sequence>MSRSQDIKPRFDFVPRPVARQAAASAHPKPSTTKSTPKQGDNNVIFTPFSPPATSSDAWSYRQTTQAEYEARWGTHDPRHTRHAIAQLRELVNFGHFRTGPLRLTDDELRVLDVLEACLTGDGYWATRGEPRPRIHARPRAPVPEALAVQEERECPVATVQQARREGRTLHYRKTWGTVGVRPAVELVAELRAEVPGKDRGPHDVVDAVHAFVDYACSAAFAAQYGALDAFEHGTLCVLRRHVVWWEHEVQRKGLEKPEEKGKLGAAAVYPTRDWTSGHNTTVVLPRRKVGM</sequence>
<keyword evidence="3" id="KW-1185">Reference proteome</keyword>
<proteinExistence type="predicted"/>
<feature type="compositionally biased region" description="Basic and acidic residues" evidence="1">
    <location>
        <begin position="1"/>
        <end position="13"/>
    </location>
</feature>
<name>A0A9P3G8Y1_9APHY</name>